<sequence>MEAYLVPRGDSETPDAVAAAWTRELPAVPTRSIAAVWNAKTLASALRHHRESALRDIGIDAATLDLLSTLRRAGDPYVLTTRQLAQRCLVSAGAISQRVARAEVDGLVERRPSLGRSVEVVMTPAGHDLVERGARHVLTVDDALTAGLTDAELSQIESLLARWIEAIPGSNSDQSALPK</sequence>
<evidence type="ECO:0000313" key="2">
    <source>
        <dbReference type="EMBL" id="UUI75571.1"/>
    </source>
</evidence>
<dbReference type="PANTHER" id="PTHR33164">
    <property type="entry name" value="TRANSCRIPTIONAL REGULATOR, MARR FAMILY"/>
    <property type="match status" value="1"/>
</dbReference>
<feature type="domain" description="HTH marR-type" evidence="1">
    <location>
        <begin position="52"/>
        <end position="153"/>
    </location>
</feature>
<evidence type="ECO:0000313" key="3">
    <source>
        <dbReference type="Proteomes" id="UP001316189"/>
    </source>
</evidence>
<reference evidence="2 3" key="1">
    <citation type="submission" date="2022-07" db="EMBL/GenBank/DDBJ databases">
        <title>Novel species in genus cellulomonas.</title>
        <authorList>
            <person name="Ye L."/>
        </authorList>
    </citation>
    <scope>NUCLEOTIDE SEQUENCE [LARGE SCALE GENOMIC DNA]</scope>
    <source>
        <strain evidence="3">zg-Y338</strain>
    </source>
</reference>
<name>A0ABY5KYI1_9CELL</name>
<keyword evidence="3" id="KW-1185">Reference proteome</keyword>
<accession>A0ABY5KYI1</accession>
<evidence type="ECO:0000259" key="1">
    <source>
        <dbReference type="SMART" id="SM00347"/>
    </source>
</evidence>
<dbReference type="EMBL" id="CP101988">
    <property type="protein sequence ID" value="UUI75571.1"/>
    <property type="molecule type" value="Genomic_DNA"/>
</dbReference>
<dbReference type="Proteomes" id="UP001316189">
    <property type="component" value="Chromosome"/>
</dbReference>
<dbReference type="Pfam" id="PF12802">
    <property type="entry name" value="MarR_2"/>
    <property type="match status" value="1"/>
</dbReference>
<gene>
    <name evidence="2" type="ORF">NP064_01185</name>
</gene>
<proteinExistence type="predicted"/>
<dbReference type="SMART" id="SM00347">
    <property type="entry name" value="HTH_MARR"/>
    <property type="match status" value="1"/>
</dbReference>
<dbReference type="InterPro" id="IPR036388">
    <property type="entry name" value="WH-like_DNA-bd_sf"/>
</dbReference>
<dbReference type="Gene3D" id="1.10.10.10">
    <property type="entry name" value="Winged helix-like DNA-binding domain superfamily/Winged helix DNA-binding domain"/>
    <property type="match status" value="1"/>
</dbReference>
<dbReference type="SUPFAM" id="SSF46785">
    <property type="entry name" value="Winged helix' DNA-binding domain"/>
    <property type="match status" value="1"/>
</dbReference>
<dbReference type="InterPro" id="IPR036390">
    <property type="entry name" value="WH_DNA-bd_sf"/>
</dbReference>
<dbReference type="InterPro" id="IPR000835">
    <property type="entry name" value="HTH_MarR-typ"/>
</dbReference>
<organism evidence="2 3">
    <name type="scientific">Cellulomonas chengniuliangii</name>
    <dbReference type="NCBI Taxonomy" id="2968084"/>
    <lineage>
        <taxon>Bacteria</taxon>
        <taxon>Bacillati</taxon>
        <taxon>Actinomycetota</taxon>
        <taxon>Actinomycetes</taxon>
        <taxon>Micrococcales</taxon>
        <taxon>Cellulomonadaceae</taxon>
        <taxon>Cellulomonas</taxon>
    </lineage>
</organism>
<dbReference type="PANTHER" id="PTHR33164:SF104">
    <property type="entry name" value="TRANSCRIPTIONAL REGULATORY PROTEIN"/>
    <property type="match status" value="1"/>
</dbReference>
<dbReference type="InterPro" id="IPR039422">
    <property type="entry name" value="MarR/SlyA-like"/>
</dbReference>
<dbReference type="RefSeq" id="WP_227584955.1">
    <property type="nucleotide sequence ID" value="NZ_CP101988.1"/>
</dbReference>
<protein>
    <submittedName>
        <fullName evidence="2">MarR family transcriptional regulator</fullName>
    </submittedName>
</protein>